<accession>A0A1I1NZL1</accession>
<dbReference type="AlphaFoldDB" id="A0A1I1NZL1"/>
<gene>
    <name evidence="3" type="ORF">SAMN05421773_108255</name>
</gene>
<dbReference type="STRING" id="910347.SAMN05421773_108255"/>
<evidence type="ECO:0000313" key="4">
    <source>
        <dbReference type="Proteomes" id="UP000199207"/>
    </source>
</evidence>
<keyword evidence="2" id="KW-1133">Transmembrane helix</keyword>
<proteinExistence type="predicted"/>
<feature type="transmembrane region" description="Helical" evidence="2">
    <location>
        <begin position="69"/>
        <end position="87"/>
    </location>
</feature>
<evidence type="ECO:0000256" key="2">
    <source>
        <dbReference type="SAM" id="Phobius"/>
    </source>
</evidence>
<evidence type="ECO:0000256" key="1">
    <source>
        <dbReference type="SAM" id="MobiDB-lite"/>
    </source>
</evidence>
<evidence type="ECO:0000313" key="3">
    <source>
        <dbReference type="EMBL" id="SFD03134.1"/>
    </source>
</evidence>
<dbReference type="EMBL" id="FOLM01000008">
    <property type="protein sequence ID" value="SFD03134.1"/>
    <property type="molecule type" value="Genomic_DNA"/>
</dbReference>
<keyword evidence="4" id="KW-1185">Reference proteome</keyword>
<protein>
    <submittedName>
        <fullName evidence="3">PH domain-containing protein</fullName>
    </submittedName>
</protein>
<keyword evidence="2" id="KW-0472">Membrane</keyword>
<dbReference type="RefSeq" id="WP_093839619.1">
    <property type="nucleotide sequence ID" value="NZ_FOLM01000008.1"/>
</dbReference>
<feature type="compositionally biased region" description="Basic and acidic residues" evidence="1">
    <location>
        <begin position="9"/>
        <end position="23"/>
    </location>
</feature>
<name>A0A1I1NZL1_9ACTN</name>
<dbReference type="OrthoDB" id="4330234at2"/>
<organism evidence="3 4">
    <name type="scientific">Streptomyces aidingensis</name>
    <dbReference type="NCBI Taxonomy" id="910347"/>
    <lineage>
        <taxon>Bacteria</taxon>
        <taxon>Bacillati</taxon>
        <taxon>Actinomycetota</taxon>
        <taxon>Actinomycetes</taxon>
        <taxon>Kitasatosporales</taxon>
        <taxon>Streptomycetaceae</taxon>
        <taxon>Streptomyces</taxon>
    </lineage>
</organism>
<reference evidence="3 4" key="1">
    <citation type="submission" date="2016-10" db="EMBL/GenBank/DDBJ databases">
        <authorList>
            <person name="de Groot N.N."/>
        </authorList>
    </citation>
    <scope>NUCLEOTIDE SEQUENCE [LARGE SCALE GENOMIC DNA]</scope>
    <source>
        <strain evidence="3 4">CGMCC 4.5739</strain>
    </source>
</reference>
<keyword evidence="2" id="KW-0812">Transmembrane</keyword>
<feature type="transmembrane region" description="Helical" evidence="2">
    <location>
        <begin position="40"/>
        <end position="63"/>
    </location>
</feature>
<feature type="region of interest" description="Disordered" evidence="1">
    <location>
        <begin position="1"/>
        <end position="23"/>
    </location>
</feature>
<dbReference type="Proteomes" id="UP000199207">
    <property type="component" value="Unassembled WGS sequence"/>
</dbReference>
<sequence length="181" mass="20643">MTLSFMAADRTRDPSRRDMPLPHAPQDHWRRPYRIGPWRVGISAVTLLLASFILMSAMIIALAGQREGGLATLILAVLAIAFALRLLRVGIWVSPRGLRQVNLLMTRTLKWRDVTRVRTAQQPVRWLSMPRTVQGEALEIERRRGEPLRTLLTTHSADFLGRYEAFDRAADVIEAWAAEHR</sequence>